<dbReference type="Gene3D" id="3.40.50.2000">
    <property type="entry name" value="Glycogen Phosphorylase B"/>
    <property type="match status" value="2"/>
</dbReference>
<dbReference type="OrthoDB" id="9803238at2"/>
<reference evidence="3 4" key="1">
    <citation type="submission" date="2016-11" db="EMBL/GenBank/DDBJ databases">
        <authorList>
            <person name="Jaros S."/>
            <person name="Januszkiewicz K."/>
            <person name="Wedrychowicz H."/>
        </authorList>
    </citation>
    <scope>NUCLEOTIDE SEQUENCE [LARGE SCALE GENOMIC DNA]</scope>
    <source>
        <strain evidence="3 4">DSM 45627</strain>
    </source>
</reference>
<sequence>MLKVMTVVGTRPEIIRLSRVIIRLDDEFDHQLVHTGQNWDPQLSDVFFRELGLRQPDHWLQVPVTSLGATLGGVLSGVEPVLAEQRPDAVLILGDTNSCLAAIMAKRMGIPVFHMEAGNRCFDENVPEETNRRIVDHTADFNLCYTEHARRNLLAEGLPARRVFVTGSPMAEVLAAYRDQIDGSDVLSRLGLEPGDYYVASLHRQENIDDPARLATLLAAVDGLARDTGRRVVVSTHPRLRRHLGAQQDGHHSGVQFLEPFGYFDYNQLQQHARCVLSDSGTISEESAISGFPAVTVRDSMERPEALDGGNIVLTGVDEAAIRRAVQLVSAQWESGVRPAVPAAYAVPDVSLRVSRLIAGLAGVHGGWLGLRAPATTDPTR</sequence>
<dbReference type="PANTHER" id="PTHR43174:SF1">
    <property type="entry name" value="UDP-N-ACETYLGLUCOSAMINE 2-EPIMERASE"/>
    <property type="match status" value="1"/>
</dbReference>
<evidence type="ECO:0000256" key="1">
    <source>
        <dbReference type="RuleBase" id="RU003513"/>
    </source>
</evidence>
<dbReference type="Proteomes" id="UP000186132">
    <property type="component" value="Unassembled WGS sequence"/>
</dbReference>
<dbReference type="EMBL" id="FQVU01000002">
    <property type="protein sequence ID" value="SHG29900.1"/>
    <property type="molecule type" value="Genomic_DNA"/>
</dbReference>
<accession>A0A1M5IPL8</accession>
<evidence type="ECO:0000313" key="3">
    <source>
        <dbReference type="EMBL" id="SHG29900.1"/>
    </source>
</evidence>
<name>A0A1M5IPL8_9ACTN</name>
<dbReference type="NCBIfam" id="TIGR00236">
    <property type="entry name" value="wecB"/>
    <property type="match status" value="1"/>
</dbReference>
<dbReference type="SUPFAM" id="SSF53756">
    <property type="entry name" value="UDP-Glycosyltransferase/glycogen phosphorylase"/>
    <property type="match status" value="1"/>
</dbReference>
<dbReference type="PANTHER" id="PTHR43174">
    <property type="entry name" value="UDP-N-ACETYLGLUCOSAMINE 2-EPIMERASE"/>
    <property type="match status" value="1"/>
</dbReference>
<proteinExistence type="inferred from homology"/>
<dbReference type="Pfam" id="PF02350">
    <property type="entry name" value="Epimerase_2"/>
    <property type="match status" value="1"/>
</dbReference>
<evidence type="ECO:0000313" key="4">
    <source>
        <dbReference type="Proteomes" id="UP000186132"/>
    </source>
</evidence>
<organism evidence="3 4">
    <name type="scientific">Jatrophihabitans endophyticus</name>
    <dbReference type="NCBI Taxonomy" id="1206085"/>
    <lineage>
        <taxon>Bacteria</taxon>
        <taxon>Bacillati</taxon>
        <taxon>Actinomycetota</taxon>
        <taxon>Actinomycetes</taxon>
        <taxon>Jatrophihabitantales</taxon>
        <taxon>Jatrophihabitantaceae</taxon>
        <taxon>Jatrophihabitans</taxon>
    </lineage>
</organism>
<dbReference type="AlphaFoldDB" id="A0A1M5IPL8"/>
<dbReference type="GO" id="GO:0016853">
    <property type="term" value="F:isomerase activity"/>
    <property type="evidence" value="ECO:0007669"/>
    <property type="project" value="UniProtKB-KW"/>
</dbReference>
<gene>
    <name evidence="3" type="ORF">SAMN05443575_1955</name>
</gene>
<comment type="similarity">
    <text evidence="1">Belongs to the UDP-N-acetylglucosamine 2-epimerase family.</text>
</comment>
<evidence type="ECO:0000259" key="2">
    <source>
        <dbReference type="Pfam" id="PF02350"/>
    </source>
</evidence>
<protein>
    <submittedName>
        <fullName evidence="3">UDP-N-acetylglucosamine 2-epimerase (Non-hydrolysing)</fullName>
    </submittedName>
</protein>
<dbReference type="InterPro" id="IPR029767">
    <property type="entry name" value="WecB-like"/>
</dbReference>
<dbReference type="CDD" id="cd03786">
    <property type="entry name" value="GTB_UDP-GlcNAc_2-Epimerase"/>
    <property type="match status" value="1"/>
</dbReference>
<keyword evidence="4" id="KW-1185">Reference proteome</keyword>
<keyword evidence="1" id="KW-0413">Isomerase</keyword>
<feature type="domain" description="UDP-N-acetylglucosamine 2-epimerase" evidence="2">
    <location>
        <begin position="25"/>
        <end position="332"/>
    </location>
</feature>
<dbReference type="InterPro" id="IPR003331">
    <property type="entry name" value="UDP_GlcNAc_Epimerase_2_dom"/>
</dbReference>
<dbReference type="STRING" id="1206085.SAMN05443575_1955"/>